<gene>
    <name evidence="5" type="ordered locus">MA_1878</name>
</gene>
<dbReference type="InParanoid" id="Q8TPM8"/>
<dbReference type="PhylomeDB" id="Q8TPM8"/>
<dbReference type="STRING" id="188937.MA_1878"/>
<dbReference type="InterPro" id="IPR000700">
    <property type="entry name" value="PAS-assoc_C"/>
</dbReference>
<dbReference type="GeneID" id="1473767"/>
<evidence type="ECO:0000256" key="1">
    <source>
        <dbReference type="SAM" id="Coils"/>
    </source>
</evidence>
<dbReference type="PROSITE" id="PS50112">
    <property type="entry name" value="PAS"/>
    <property type="match status" value="1"/>
</dbReference>
<dbReference type="PROSITE" id="PS50109">
    <property type="entry name" value="HIS_KIN"/>
    <property type="match status" value="1"/>
</dbReference>
<evidence type="ECO:0000313" key="6">
    <source>
        <dbReference type="Proteomes" id="UP000002487"/>
    </source>
</evidence>
<feature type="domain" description="PAC" evidence="4">
    <location>
        <begin position="296"/>
        <end position="347"/>
    </location>
</feature>
<dbReference type="Pfam" id="PF07568">
    <property type="entry name" value="HisKA_2"/>
    <property type="match status" value="1"/>
</dbReference>
<dbReference type="CDD" id="cd00130">
    <property type="entry name" value="PAS"/>
    <property type="match status" value="1"/>
</dbReference>
<keyword evidence="1" id="KW-0175">Coiled coil</keyword>
<dbReference type="EMBL" id="AE010299">
    <property type="protein sequence ID" value="AAM05283.1"/>
    <property type="molecule type" value="Genomic_DNA"/>
</dbReference>
<dbReference type="Pfam" id="PF13185">
    <property type="entry name" value="GAF_2"/>
    <property type="match status" value="1"/>
</dbReference>
<reference evidence="5 6" key="1">
    <citation type="journal article" date="2002" name="Genome Res.">
        <title>The genome of Methanosarcina acetivorans reveals extensive metabolic and physiological diversity.</title>
        <authorList>
            <person name="Galagan J.E."/>
            <person name="Nusbaum C."/>
            <person name="Roy A."/>
            <person name="Endrizzi M.G."/>
            <person name="Macdonald P."/>
            <person name="FitzHugh W."/>
            <person name="Calvo S."/>
            <person name="Engels R."/>
            <person name="Smirnov S."/>
            <person name="Atnoor D."/>
            <person name="Brown A."/>
            <person name="Allen N."/>
            <person name="Naylor J."/>
            <person name="Stange-Thomann N."/>
            <person name="DeArellano K."/>
            <person name="Johnson R."/>
            <person name="Linton L."/>
            <person name="McEwan P."/>
            <person name="McKernan K."/>
            <person name="Talamas J."/>
            <person name="Tirrell A."/>
            <person name="Ye W."/>
            <person name="Zimmer A."/>
            <person name="Barber R.D."/>
            <person name="Cann I."/>
            <person name="Graham D.E."/>
            <person name="Grahame D.A."/>
            <person name="Guss A."/>
            <person name="Hedderich R."/>
            <person name="Ingram-Smith C."/>
            <person name="Kuettner C.H."/>
            <person name="Krzycki J.A."/>
            <person name="Leigh J.A."/>
            <person name="Li W."/>
            <person name="Liu J."/>
            <person name="Mukhopadhyay B."/>
            <person name="Reeve J.N."/>
            <person name="Smith K."/>
            <person name="Springer T.A."/>
            <person name="Umayam L.A."/>
            <person name="White O."/>
            <person name="White R.H."/>
            <person name="de Macario E.C."/>
            <person name="Ferry J.G."/>
            <person name="Jarrell K.F."/>
            <person name="Jing H."/>
            <person name="Macario A.J.L."/>
            <person name="Paulsen I."/>
            <person name="Pritchett M."/>
            <person name="Sowers K.R."/>
            <person name="Swanson R.V."/>
            <person name="Zinder S.H."/>
            <person name="Lander E."/>
            <person name="Metcalf W.W."/>
            <person name="Birren B."/>
        </authorList>
    </citation>
    <scope>NUCLEOTIDE SEQUENCE [LARGE SCALE GENOMIC DNA]</scope>
    <source>
        <strain evidence="6">ATCC 35395 / DSM 2834 / JCM 12185 / C2A</strain>
    </source>
</reference>
<dbReference type="InterPro" id="IPR035965">
    <property type="entry name" value="PAS-like_dom_sf"/>
</dbReference>
<dbReference type="SUPFAM" id="SSF55874">
    <property type="entry name" value="ATPase domain of HSP90 chaperone/DNA topoisomerase II/histidine kinase"/>
    <property type="match status" value="1"/>
</dbReference>
<dbReference type="PROSITE" id="PS50113">
    <property type="entry name" value="PAC"/>
    <property type="match status" value="1"/>
</dbReference>
<dbReference type="InterPro" id="IPR003018">
    <property type="entry name" value="GAF"/>
</dbReference>
<dbReference type="AlphaFoldDB" id="Q8TPM8"/>
<keyword evidence="6" id="KW-1185">Reference proteome</keyword>
<dbReference type="HOGENOM" id="CLU_000445_114_57_2"/>
<evidence type="ECO:0000259" key="3">
    <source>
        <dbReference type="PROSITE" id="PS50112"/>
    </source>
</evidence>
<evidence type="ECO:0000259" key="4">
    <source>
        <dbReference type="PROSITE" id="PS50113"/>
    </source>
</evidence>
<protein>
    <submittedName>
        <fullName evidence="5">Sensory transduction histidine kinase</fullName>
    </submittedName>
</protein>
<dbReference type="InterPro" id="IPR011495">
    <property type="entry name" value="Sig_transdc_His_kin_sub2_dim/P"/>
</dbReference>
<organism evidence="5 6">
    <name type="scientific">Methanosarcina acetivorans (strain ATCC 35395 / DSM 2834 / JCM 12185 / C2A)</name>
    <dbReference type="NCBI Taxonomy" id="188937"/>
    <lineage>
        <taxon>Archaea</taxon>
        <taxon>Methanobacteriati</taxon>
        <taxon>Methanobacteriota</taxon>
        <taxon>Stenosarchaea group</taxon>
        <taxon>Methanomicrobia</taxon>
        <taxon>Methanosarcinales</taxon>
        <taxon>Methanosarcinaceae</taxon>
        <taxon>Methanosarcina</taxon>
    </lineage>
</organism>
<dbReference type="KEGG" id="mac:MA_1878"/>
<dbReference type="InterPro" id="IPR003594">
    <property type="entry name" value="HATPase_dom"/>
</dbReference>
<dbReference type="SUPFAM" id="SSF55785">
    <property type="entry name" value="PYP-like sensor domain (PAS domain)"/>
    <property type="match status" value="1"/>
</dbReference>
<dbReference type="Pfam" id="PF02518">
    <property type="entry name" value="HATPase_c"/>
    <property type="match status" value="1"/>
</dbReference>
<sequence length="562" mass="64016">MYEIECGQEERRIRRYNSVLEGINRIFSSVVNVETEEELGNACLSVALEITGSRIGFVGEVGADGLLHDIAISEIGWEECLMYDKTGHRRPPGDFILHGLYGFVINSGKSFFTNNPSSHSESIGLPQGHPSLISFLGVPLILDRNTKGILAVANREGGYSLVQQEDLEAIAPAVTQALERKKVEQERKYAEEALKEAYQSLEDRVRERTAELEKAYNSLKESEESLAEAQRIAHIGNWDWNIVTNKVYWSDETYCIFGLDPQKLEATFDLFFSYVHPDDRNPIENAVEKALKGESYSIDYRLVLPSGERTVHSYGKVIFDNKNIPIRMKGTTQDITERKKAEESLENMKEISIKEIHHRIKNNLQVISSLLDLQIDIFSNREICKTPEVIEAFRESQNRVVSVALIHEELYKSKGMDSLDFAAYLQKLTKNFLKSYNIDADDINLKLDFEQVYLGMDTAVPLGIIVNELFSNSLKHAFPNKREREIKITLQKEENVYKKASFHYMLTVTDNGKGIPEEIDIQTADSLGLQLVNILVEQIDGCIELKRNKGTEFTIWFNNIEK</sequence>
<dbReference type="SMART" id="SM00065">
    <property type="entry name" value="GAF"/>
    <property type="match status" value="1"/>
</dbReference>
<evidence type="ECO:0000313" key="5">
    <source>
        <dbReference type="EMBL" id="AAM05283.1"/>
    </source>
</evidence>
<dbReference type="SMART" id="SM00387">
    <property type="entry name" value="HATPase_c"/>
    <property type="match status" value="1"/>
</dbReference>
<dbReference type="SUPFAM" id="SSF55781">
    <property type="entry name" value="GAF domain-like"/>
    <property type="match status" value="1"/>
</dbReference>
<dbReference type="Gene3D" id="3.30.450.40">
    <property type="match status" value="1"/>
</dbReference>
<name>Q8TPM8_METAC</name>
<dbReference type="Pfam" id="PF08447">
    <property type="entry name" value="PAS_3"/>
    <property type="match status" value="1"/>
</dbReference>
<feature type="domain" description="PAS" evidence="3">
    <location>
        <begin position="247"/>
        <end position="294"/>
    </location>
</feature>
<dbReference type="Proteomes" id="UP000002487">
    <property type="component" value="Chromosome"/>
</dbReference>
<dbReference type="FunFam" id="3.30.450.20:FF:000088">
    <property type="entry name" value="Sensory transduction histidine kinase"/>
    <property type="match status" value="1"/>
</dbReference>
<dbReference type="InterPro" id="IPR013655">
    <property type="entry name" value="PAS_fold_3"/>
</dbReference>
<dbReference type="InterPro" id="IPR029016">
    <property type="entry name" value="GAF-like_dom_sf"/>
</dbReference>
<dbReference type="InterPro" id="IPR005467">
    <property type="entry name" value="His_kinase_dom"/>
</dbReference>
<dbReference type="InterPro" id="IPR000014">
    <property type="entry name" value="PAS"/>
</dbReference>
<feature type="domain" description="Histidine kinase" evidence="2">
    <location>
        <begin position="355"/>
        <end position="561"/>
    </location>
</feature>
<keyword evidence="5" id="KW-0418">Kinase</keyword>
<proteinExistence type="predicted"/>
<dbReference type="InterPro" id="IPR036890">
    <property type="entry name" value="HATPase_C_sf"/>
</dbReference>
<dbReference type="PANTHER" id="PTHR43065:SF23">
    <property type="entry name" value="SENSOR HISTIDINE KINASE PDTAS"/>
    <property type="match status" value="1"/>
</dbReference>
<dbReference type="GO" id="GO:0007165">
    <property type="term" value="P:signal transduction"/>
    <property type="evidence" value="ECO:0000318"/>
    <property type="project" value="GO_Central"/>
</dbReference>
<dbReference type="CDD" id="cd00075">
    <property type="entry name" value="HATPase"/>
    <property type="match status" value="1"/>
</dbReference>
<dbReference type="RefSeq" id="WP_011021879.1">
    <property type="nucleotide sequence ID" value="NC_003552.1"/>
</dbReference>
<dbReference type="PANTHER" id="PTHR43065">
    <property type="entry name" value="SENSOR HISTIDINE KINASE"/>
    <property type="match status" value="1"/>
</dbReference>
<keyword evidence="5" id="KW-0808">Transferase</keyword>
<dbReference type="Gene3D" id="2.10.70.100">
    <property type="match status" value="1"/>
</dbReference>
<feature type="coiled-coil region" evidence="1">
    <location>
        <begin position="180"/>
        <end position="232"/>
    </location>
</feature>
<dbReference type="Gene3D" id="3.30.565.10">
    <property type="entry name" value="Histidine kinase-like ATPase, C-terminal domain"/>
    <property type="match status" value="1"/>
</dbReference>
<dbReference type="OrthoDB" id="8127at2157"/>
<dbReference type="GO" id="GO:0000155">
    <property type="term" value="F:phosphorelay sensor kinase activity"/>
    <property type="evidence" value="ECO:0000318"/>
    <property type="project" value="GO_Central"/>
</dbReference>
<dbReference type="EnsemblBacteria" id="AAM05283">
    <property type="protein sequence ID" value="AAM05283"/>
    <property type="gene ID" value="MA_1878"/>
</dbReference>
<dbReference type="Gene3D" id="3.30.450.20">
    <property type="entry name" value="PAS domain"/>
    <property type="match status" value="1"/>
</dbReference>
<accession>Q8TPM8</accession>
<evidence type="ECO:0000259" key="2">
    <source>
        <dbReference type="PROSITE" id="PS50109"/>
    </source>
</evidence>